<feature type="compositionally biased region" description="Low complexity" evidence="2">
    <location>
        <begin position="67"/>
        <end position="84"/>
    </location>
</feature>
<dbReference type="SUPFAM" id="SSF51445">
    <property type="entry name" value="(Trans)glycosidases"/>
    <property type="match status" value="1"/>
</dbReference>
<name>A0ABV2WRG5_9NOCA</name>
<protein>
    <submittedName>
        <fullName evidence="4">Glycoside hydrolase family 3 N-terminal domain-containing protein</fullName>
    </submittedName>
</protein>
<sequence>MTQSFGEDADLTGRLTRAYFEGLQGRQLGSASVSAMAKHFPGVGPQKEGTDPHFADGKEQVYPMDGSTTTCSCSSRPSTLAYGR</sequence>
<keyword evidence="5" id="KW-1185">Reference proteome</keyword>
<dbReference type="Proteomes" id="UP001550628">
    <property type="component" value="Unassembled WGS sequence"/>
</dbReference>
<organism evidence="4 5">
    <name type="scientific">Nocardia rhamnosiphila</name>
    <dbReference type="NCBI Taxonomy" id="426716"/>
    <lineage>
        <taxon>Bacteria</taxon>
        <taxon>Bacillati</taxon>
        <taxon>Actinomycetota</taxon>
        <taxon>Actinomycetes</taxon>
        <taxon>Mycobacteriales</taxon>
        <taxon>Nocardiaceae</taxon>
        <taxon>Nocardia</taxon>
    </lineage>
</organism>
<evidence type="ECO:0000313" key="4">
    <source>
        <dbReference type="EMBL" id="MEU1953465.1"/>
    </source>
</evidence>
<dbReference type="Gene3D" id="3.20.20.300">
    <property type="entry name" value="Glycoside hydrolase, family 3, N-terminal domain"/>
    <property type="match status" value="1"/>
</dbReference>
<comment type="caution">
    <text evidence="4">The sequence shown here is derived from an EMBL/GenBank/DDBJ whole genome shotgun (WGS) entry which is preliminary data.</text>
</comment>
<evidence type="ECO:0000313" key="5">
    <source>
        <dbReference type="Proteomes" id="UP001550628"/>
    </source>
</evidence>
<evidence type="ECO:0000259" key="3">
    <source>
        <dbReference type="Pfam" id="PF00933"/>
    </source>
</evidence>
<accession>A0ABV2WRG5</accession>
<keyword evidence="1 4" id="KW-0378">Hydrolase</keyword>
<gene>
    <name evidence="4" type="ORF">ABZ510_16545</name>
</gene>
<proteinExistence type="predicted"/>
<dbReference type="RefSeq" id="WP_356958157.1">
    <property type="nucleotide sequence ID" value="NZ_JBEYBD010000011.1"/>
</dbReference>
<dbReference type="Pfam" id="PF00933">
    <property type="entry name" value="Glyco_hydro_3"/>
    <property type="match status" value="1"/>
</dbReference>
<reference evidence="4 5" key="1">
    <citation type="submission" date="2024-06" db="EMBL/GenBank/DDBJ databases">
        <title>The Natural Products Discovery Center: Release of the First 8490 Sequenced Strains for Exploring Actinobacteria Biosynthetic Diversity.</title>
        <authorList>
            <person name="Kalkreuter E."/>
            <person name="Kautsar S.A."/>
            <person name="Yang D."/>
            <person name="Bader C.D."/>
            <person name="Teijaro C.N."/>
            <person name="Fluegel L."/>
            <person name="Davis C.M."/>
            <person name="Simpson J.R."/>
            <person name="Lauterbach L."/>
            <person name="Steele A.D."/>
            <person name="Gui C."/>
            <person name="Meng S."/>
            <person name="Li G."/>
            <person name="Viehrig K."/>
            <person name="Ye F."/>
            <person name="Su P."/>
            <person name="Kiefer A.F."/>
            <person name="Nichols A."/>
            <person name="Cepeda A.J."/>
            <person name="Yan W."/>
            <person name="Fan B."/>
            <person name="Jiang Y."/>
            <person name="Adhikari A."/>
            <person name="Zheng C.-J."/>
            <person name="Schuster L."/>
            <person name="Cowan T.M."/>
            <person name="Smanski M.J."/>
            <person name="Chevrette M.G."/>
            <person name="De Carvalho L.P.S."/>
            <person name="Shen B."/>
        </authorList>
    </citation>
    <scope>NUCLEOTIDE SEQUENCE [LARGE SCALE GENOMIC DNA]</scope>
    <source>
        <strain evidence="4 5">NPDC019708</strain>
    </source>
</reference>
<feature type="domain" description="Glycoside hydrolase family 3 N-terminal" evidence="3">
    <location>
        <begin position="3"/>
        <end position="46"/>
    </location>
</feature>
<dbReference type="InterPro" id="IPR036962">
    <property type="entry name" value="Glyco_hydro_3_N_sf"/>
</dbReference>
<dbReference type="GO" id="GO:0016787">
    <property type="term" value="F:hydrolase activity"/>
    <property type="evidence" value="ECO:0007669"/>
    <property type="project" value="UniProtKB-KW"/>
</dbReference>
<feature type="region of interest" description="Disordered" evidence="2">
    <location>
        <begin position="61"/>
        <end position="84"/>
    </location>
</feature>
<dbReference type="InterPro" id="IPR017853">
    <property type="entry name" value="GH"/>
</dbReference>
<dbReference type="EMBL" id="JBEYBF010000010">
    <property type="protein sequence ID" value="MEU1953465.1"/>
    <property type="molecule type" value="Genomic_DNA"/>
</dbReference>
<dbReference type="InterPro" id="IPR001764">
    <property type="entry name" value="Glyco_hydro_3_N"/>
</dbReference>
<evidence type="ECO:0000256" key="1">
    <source>
        <dbReference type="ARBA" id="ARBA00022801"/>
    </source>
</evidence>
<evidence type="ECO:0000256" key="2">
    <source>
        <dbReference type="SAM" id="MobiDB-lite"/>
    </source>
</evidence>